<evidence type="ECO:0008006" key="4">
    <source>
        <dbReference type="Google" id="ProtNLM"/>
    </source>
</evidence>
<evidence type="ECO:0000256" key="1">
    <source>
        <dbReference type="SAM" id="SignalP"/>
    </source>
</evidence>
<keyword evidence="3" id="KW-1185">Reference proteome</keyword>
<dbReference type="InterPro" id="IPR011044">
    <property type="entry name" value="Quino_amine_DH_bsu"/>
</dbReference>
<dbReference type="Proteomes" id="UP001596098">
    <property type="component" value="Unassembled WGS sequence"/>
</dbReference>
<evidence type="ECO:0000313" key="3">
    <source>
        <dbReference type="Proteomes" id="UP001596098"/>
    </source>
</evidence>
<dbReference type="EMBL" id="JBHSQI010000004">
    <property type="protein sequence ID" value="MFC6153675.1"/>
    <property type="molecule type" value="Genomic_DNA"/>
</dbReference>
<proteinExistence type="predicted"/>
<gene>
    <name evidence="2" type="ORF">ACFPWU_08370</name>
</gene>
<name>A0ABW1QZB1_9ACTN</name>
<organism evidence="2 3">
    <name type="scientific">Nocardioides yefusunii</name>
    <dbReference type="NCBI Taxonomy" id="2500546"/>
    <lineage>
        <taxon>Bacteria</taxon>
        <taxon>Bacillati</taxon>
        <taxon>Actinomycetota</taxon>
        <taxon>Actinomycetes</taxon>
        <taxon>Propionibacteriales</taxon>
        <taxon>Nocardioidaceae</taxon>
        <taxon>Nocardioides</taxon>
    </lineage>
</organism>
<evidence type="ECO:0000313" key="2">
    <source>
        <dbReference type="EMBL" id="MFC6153675.1"/>
    </source>
</evidence>
<feature type="signal peptide" evidence="1">
    <location>
        <begin position="1"/>
        <end position="33"/>
    </location>
</feature>
<feature type="chain" id="PRO_5045928609" description="WD40 repeat domain-containing protein" evidence="1">
    <location>
        <begin position="34"/>
        <end position="340"/>
    </location>
</feature>
<protein>
    <recommendedName>
        <fullName evidence="4">WD40 repeat domain-containing protein</fullName>
    </recommendedName>
</protein>
<comment type="caution">
    <text evidence="2">The sequence shown here is derived from an EMBL/GenBank/DDBJ whole genome shotgun (WGS) entry which is preliminary data.</text>
</comment>
<reference evidence="3" key="1">
    <citation type="journal article" date="2019" name="Int. J. Syst. Evol. Microbiol.">
        <title>The Global Catalogue of Microorganisms (GCM) 10K type strain sequencing project: providing services to taxonomists for standard genome sequencing and annotation.</title>
        <authorList>
            <consortium name="The Broad Institute Genomics Platform"/>
            <consortium name="The Broad Institute Genome Sequencing Center for Infectious Disease"/>
            <person name="Wu L."/>
            <person name="Ma J."/>
        </authorList>
    </citation>
    <scope>NUCLEOTIDE SEQUENCE [LARGE SCALE GENOMIC DNA]</scope>
    <source>
        <strain evidence="3">DFY28</strain>
    </source>
</reference>
<dbReference type="RefSeq" id="WP_128220031.1">
    <property type="nucleotide sequence ID" value="NZ_CP034929.1"/>
</dbReference>
<accession>A0ABW1QZB1</accession>
<dbReference type="SUPFAM" id="SSF50969">
    <property type="entry name" value="YVTN repeat-like/Quinoprotein amine dehydrogenase"/>
    <property type="match status" value="1"/>
</dbReference>
<sequence length="340" mass="36516">MSTQRRGRLVLLGSTMAGVLCAGLVSQAGPAGAAEQIDPRRLVRGVESTVPHLQDGVIRVGPRSLKVSVPVRASGQTLLGRSGKDWVVHTTYRSASHVHAVRRGRAARLVPGGKPKENPSLIRSVRLSRGGQLLVWTAESRGGTETTVVRLADGKVFGIAPFNYEDHFPTSQPLDAKGNRILVAVGAPYVWNPTTARARQLPVGASSGAMMEDDVIFVATGRWSYGPTKISSPGVPAWTARNFEPHDVSPDGRLVLGHQITRSHGRQVLQLRRMSDGTVLRKWAYGARGGRETTAAFENDTRVVFEVNRGGASALVRCRVKGGCTRASSLGGTLTFPHER</sequence>
<keyword evidence="1" id="KW-0732">Signal</keyword>